<dbReference type="InterPro" id="IPR034474">
    <property type="entry name" value="Methyltransferase_Class_D"/>
</dbReference>
<dbReference type="GO" id="GO:0003824">
    <property type="term" value="F:catalytic activity"/>
    <property type="evidence" value="ECO:0007669"/>
    <property type="project" value="InterPro"/>
</dbReference>
<evidence type="ECO:0000313" key="8">
    <source>
        <dbReference type="Proteomes" id="UP000006056"/>
    </source>
</evidence>
<dbReference type="InterPro" id="IPR013785">
    <property type="entry name" value="Aldolase_TIM"/>
</dbReference>
<sequence length="624" mass="69429">MSLISRFANASWTVLNSVGRKDGQLPTPSWSTSRLLKRTERHFPPLGPRFTQSVCPACQLETRDAIIRGRGKSSSLFADEALIEAEVVEVNGQVVMRKYCARHGQIEDVLARDASFFWRMEKLFPGCDFPRRENADSLGSHTVQYGRGSFLIIDLTTRCNMKCEPCFMNANEIGHVHELSLSDIRKQLDYALTVEPRREINILFSGGEPTISAHFLEAVAYAKSIGLHRLHAATNGLRFAEDPSFAIAAKGAGLHGVYLQLDGVTNDTNVHRGIGNLFDLKVKALDNISAAGLHTTLQVTVINGVNNARLAEIVEFAAKRSDQILGVVFQPVMFTGRDEQITETRRKQQRYTLSDLSDDLSQQSGIVWMPGRDWFPMATYNTLAILLDTLNPHRAMGSTCVNAHPDASVVSPLIVNRTTGEPTPLASFFNVERFLNDMEAVLERGRGALMSKASILASLRRNFEQRLAPINFRFTDLLQLASRSAARFDSSSEERIYSQDKWSLLIASGMWFQDLFNYELPNIQLSTALVADLGVEGLSPSEISFSFKNAVGWRQIVENHASVPTLSDWHRSQGRHAIYANGVSVTVDELTSSLKRCFAEEPSSGGYILERFSRPEVNGEPSLR</sequence>
<evidence type="ECO:0000256" key="5">
    <source>
        <dbReference type="ARBA" id="ARBA00023014"/>
    </source>
</evidence>
<dbReference type="PANTHER" id="PTHR43306:SF1">
    <property type="entry name" value="7,8-DIHYDRO-6-HYDROXYMETHYLPTERIN DIMETHYLTRANSFERASE"/>
    <property type="match status" value="1"/>
</dbReference>
<dbReference type="OrthoDB" id="9808591at2"/>
<dbReference type="GO" id="GO:0046872">
    <property type="term" value="F:metal ion binding"/>
    <property type="evidence" value="ECO:0007669"/>
    <property type="project" value="UniProtKB-KW"/>
</dbReference>
<dbReference type="KEGG" id="trs:Terro_3123"/>
<organism evidence="7 8">
    <name type="scientific">Terriglobus roseus (strain DSM 18391 / NRRL B-41598 / KBS 63)</name>
    <dbReference type="NCBI Taxonomy" id="926566"/>
    <lineage>
        <taxon>Bacteria</taxon>
        <taxon>Pseudomonadati</taxon>
        <taxon>Acidobacteriota</taxon>
        <taxon>Terriglobia</taxon>
        <taxon>Terriglobales</taxon>
        <taxon>Acidobacteriaceae</taxon>
        <taxon>Terriglobus</taxon>
    </lineage>
</organism>
<reference evidence="7 8" key="1">
    <citation type="submission" date="2012-06" db="EMBL/GenBank/DDBJ databases">
        <title>Complete genome of Terriglobus roseus DSM 18391.</title>
        <authorList>
            <consortium name="US DOE Joint Genome Institute (JGI-PGF)"/>
            <person name="Lucas S."/>
            <person name="Copeland A."/>
            <person name="Lapidus A."/>
            <person name="Glavina del Rio T."/>
            <person name="Dalin E."/>
            <person name="Tice H."/>
            <person name="Bruce D."/>
            <person name="Goodwin L."/>
            <person name="Pitluck S."/>
            <person name="Peters L."/>
            <person name="Mikhailova N."/>
            <person name="Munk A.C.C."/>
            <person name="Kyrpides N."/>
            <person name="Mavromatis K."/>
            <person name="Ivanova N."/>
            <person name="Brettin T."/>
            <person name="Detter J.C."/>
            <person name="Han C."/>
            <person name="Larimer F."/>
            <person name="Land M."/>
            <person name="Hauser L."/>
            <person name="Markowitz V."/>
            <person name="Cheng J.-F."/>
            <person name="Hugenholtz P."/>
            <person name="Woyke T."/>
            <person name="Wu D."/>
            <person name="Brambilla E."/>
            <person name="Klenk H.-P."/>
            <person name="Eisen J.A."/>
        </authorList>
    </citation>
    <scope>NUCLEOTIDE SEQUENCE [LARGE SCALE GENOMIC DNA]</scope>
    <source>
        <strain evidence="8">DSM 18391 / NRRL B-41598 / KBS 63</strain>
    </source>
</reference>
<name>I3ZJD5_TERRK</name>
<dbReference type="HOGENOM" id="CLU_023791_0_0_0"/>
<dbReference type="eggNOG" id="COG1964">
    <property type="taxonomic scope" value="Bacteria"/>
</dbReference>
<dbReference type="STRING" id="926566.Terro_3123"/>
<keyword evidence="3" id="KW-0479">Metal-binding</keyword>
<keyword evidence="8" id="KW-1185">Reference proteome</keyword>
<dbReference type="InterPro" id="IPR007197">
    <property type="entry name" value="rSAM"/>
</dbReference>
<keyword evidence="5" id="KW-0411">Iron-sulfur</keyword>
<accession>I3ZJD5</accession>
<evidence type="ECO:0000256" key="4">
    <source>
        <dbReference type="ARBA" id="ARBA00023004"/>
    </source>
</evidence>
<proteinExistence type="predicted"/>
<dbReference type="CDD" id="cd01335">
    <property type="entry name" value="Radical_SAM"/>
    <property type="match status" value="1"/>
</dbReference>
<gene>
    <name evidence="7" type="ordered locus">Terro_3123</name>
</gene>
<dbReference type="EMBL" id="CP003379">
    <property type="protein sequence ID" value="AFL89353.1"/>
    <property type="molecule type" value="Genomic_DNA"/>
</dbReference>
<dbReference type="SFLD" id="SFLDS00029">
    <property type="entry name" value="Radical_SAM"/>
    <property type="match status" value="1"/>
</dbReference>
<evidence type="ECO:0000256" key="3">
    <source>
        <dbReference type="ARBA" id="ARBA00022723"/>
    </source>
</evidence>
<protein>
    <submittedName>
        <fullName evidence="7">Putative Fe-S oxidoreductase</fullName>
    </submittedName>
</protein>
<dbReference type="RefSeq" id="WP_014786616.1">
    <property type="nucleotide sequence ID" value="NC_018014.1"/>
</dbReference>
<dbReference type="InterPro" id="IPR056488">
    <property type="entry name" value="Zn_ribbon_HMPTM"/>
</dbReference>
<evidence type="ECO:0000259" key="6">
    <source>
        <dbReference type="PROSITE" id="PS51918"/>
    </source>
</evidence>
<evidence type="ECO:0000256" key="2">
    <source>
        <dbReference type="ARBA" id="ARBA00022691"/>
    </source>
</evidence>
<dbReference type="SFLD" id="SFLDG01067">
    <property type="entry name" value="SPASM/twitch_domain_containing"/>
    <property type="match status" value="1"/>
</dbReference>
<comment type="cofactor">
    <cofactor evidence="1">
        <name>[4Fe-4S] cluster</name>
        <dbReference type="ChEBI" id="CHEBI:49883"/>
    </cofactor>
</comment>
<dbReference type="Pfam" id="PF23545">
    <property type="entry name" value="Zn_ribbon_HMPTM"/>
    <property type="match status" value="1"/>
</dbReference>
<evidence type="ECO:0000313" key="7">
    <source>
        <dbReference type="EMBL" id="AFL89353.1"/>
    </source>
</evidence>
<keyword evidence="2" id="KW-0949">S-adenosyl-L-methionine</keyword>
<dbReference type="PANTHER" id="PTHR43306">
    <property type="entry name" value="7,8-DIHYDRO-6-HYDROXYMETHYLPTERIN DIMETHYLTRANSFERASE"/>
    <property type="match status" value="1"/>
</dbReference>
<dbReference type="InterPro" id="IPR058240">
    <property type="entry name" value="rSAM_sf"/>
</dbReference>
<dbReference type="GO" id="GO:0051536">
    <property type="term" value="F:iron-sulfur cluster binding"/>
    <property type="evidence" value="ECO:0007669"/>
    <property type="project" value="UniProtKB-KW"/>
</dbReference>
<dbReference type="SUPFAM" id="SSF102114">
    <property type="entry name" value="Radical SAM enzymes"/>
    <property type="match status" value="1"/>
</dbReference>
<dbReference type="AlphaFoldDB" id="I3ZJD5"/>
<keyword evidence="4" id="KW-0408">Iron</keyword>
<dbReference type="PATRIC" id="fig|926566.3.peg.3087"/>
<dbReference type="PROSITE" id="PS51918">
    <property type="entry name" value="RADICAL_SAM"/>
    <property type="match status" value="1"/>
</dbReference>
<dbReference type="Proteomes" id="UP000006056">
    <property type="component" value="Chromosome"/>
</dbReference>
<evidence type="ECO:0000256" key="1">
    <source>
        <dbReference type="ARBA" id="ARBA00001966"/>
    </source>
</evidence>
<feature type="domain" description="Radical SAM core" evidence="6">
    <location>
        <begin position="145"/>
        <end position="363"/>
    </location>
</feature>
<dbReference type="Gene3D" id="3.20.20.70">
    <property type="entry name" value="Aldolase class I"/>
    <property type="match status" value="1"/>
</dbReference>
<dbReference type="Pfam" id="PF04055">
    <property type="entry name" value="Radical_SAM"/>
    <property type="match status" value="1"/>
</dbReference>